<feature type="compositionally biased region" description="Polar residues" evidence="1">
    <location>
        <begin position="266"/>
        <end position="276"/>
    </location>
</feature>
<feature type="region of interest" description="Disordered" evidence="1">
    <location>
        <begin position="406"/>
        <end position="430"/>
    </location>
</feature>
<keyword evidence="4" id="KW-1185">Reference proteome</keyword>
<dbReference type="InterPro" id="IPR003124">
    <property type="entry name" value="WH2_dom"/>
</dbReference>
<dbReference type="EMBL" id="MN233792">
    <property type="protein sequence ID" value="QHB21661.1"/>
    <property type="molecule type" value="Genomic_DNA"/>
</dbReference>
<evidence type="ECO:0000313" key="3">
    <source>
        <dbReference type="EMBL" id="QHB21661.1"/>
    </source>
</evidence>
<evidence type="ECO:0000256" key="1">
    <source>
        <dbReference type="SAM" id="MobiDB-lite"/>
    </source>
</evidence>
<gene>
    <name evidence="3" type="primary">ORF1629</name>
    <name evidence="3" type="ORF">Eudi_ORF2</name>
</gene>
<dbReference type="Proteomes" id="UP000830275">
    <property type="component" value="Segment"/>
</dbReference>
<name>A0AAE6R709_9ABAC</name>
<protein>
    <submittedName>
        <fullName evidence="3">ORF1629</fullName>
    </submittedName>
</protein>
<dbReference type="PROSITE" id="PS51082">
    <property type="entry name" value="WH2"/>
    <property type="match status" value="1"/>
</dbReference>
<evidence type="ECO:0000259" key="2">
    <source>
        <dbReference type="PROSITE" id="PS51082"/>
    </source>
</evidence>
<sequence length="577" mass="65409">MSMTAEDQNVIDDFINDLPVTKQTTLLFQDEQPPTALNYVINKLQSNQFQLQEFLKLLYLPNINNLKQAVANAVASNYNVISINRTQAVELLTLGKHLYNDTAYLLYDRRTNETTTRPQLTQQSLAQPPPPASQLKRQHAVNLTQINTIQNMVNKINSNNVYKNKLQTIVDSLKNAYTESLLQTFLDVYKEYIREHDMDTELNTSAANINKIFTDIETLHQNQQNNILTQQQQQQHNNNNESQSILTNKNITIAKTPSPSAVPDTNLKQHNESFSSPPQPPPLPINLIPPPPPPPPPPPFKEIISQQQPSVPAQSPASEPPLTKPSLSDLLSQKNKLTPVAAQQQPAPVLNTKEQMLQQIRSGTVLKKTNNLVNLENKNLNAPAEKKNTNQISDISKAIINKMEAKRNTSDEESSASLSEHYDGWSDTEESQKLRSMQKSLNSKLYLLTNENIIKNEKNIIELQNARKLIDSNNLDNMKMAHELLLNYQLKLQLKYDKNYENPLTVKGKLTKPLYLLDINKFKYAIEDLINMKMYAKAYEELQSAQSANVMAPFITKTMQHLKIVIDSETANTESEV</sequence>
<feature type="region of interest" description="Disordered" evidence="1">
    <location>
        <begin position="115"/>
        <end position="134"/>
    </location>
</feature>
<dbReference type="GO" id="GO:0003779">
    <property type="term" value="F:actin binding"/>
    <property type="evidence" value="ECO:0007669"/>
    <property type="project" value="InterPro"/>
</dbReference>
<evidence type="ECO:0000313" key="4">
    <source>
        <dbReference type="Proteomes" id="UP000830275"/>
    </source>
</evidence>
<proteinExistence type="predicted"/>
<reference evidence="3 4" key="1">
    <citation type="journal article" date="2019" name="Viruses">
        <title>Genome Analysis of a Novel Clade II.b Alphabaculovirus Obtained from Artaxa digramma.</title>
        <authorList>
            <person name="Li J."/>
            <person name="Duan X."/>
            <person name="Wang Q."/>
            <person name="Zhang L."/>
            <person name="Deng F."/>
            <person name="Wang H."/>
            <person name="Hu Z."/>
            <person name="Wang M."/>
            <person name="Wang J."/>
        </authorList>
    </citation>
    <scope>NUCLEOTIDE SEQUENCE [LARGE SCALE GENOMIC DNA]</scope>
    <source>
        <strain evidence="3 4">424</strain>
    </source>
</reference>
<feature type="compositionally biased region" description="Pro residues" evidence="1">
    <location>
        <begin position="277"/>
        <end position="300"/>
    </location>
</feature>
<feature type="compositionally biased region" description="Low complexity" evidence="1">
    <location>
        <begin position="305"/>
        <end position="317"/>
    </location>
</feature>
<accession>A0AAE6R709</accession>
<organism evidence="3 4">
    <name type="scientific">Artaxa digramma nucleopolyhedrovirus</name>
    <dbReference type="NCBI Taxonomy" id="3070910"/>
    <lineage>
        <taxon>Viruses</taxon>
        <taxon>Viruses incertae sedis</taxon>
        <taxon>Naldaviricetes</taxon>
        <taxon>Lefavirales</taxon>
        <taxon>Baculoviridae</taxon>
        <taxon>Alphabaculovirus</taxon>
        <taxon>Alphabaculovirus ardigrammae</taxon>
    </lineage>
</organism>
<feature type="region of interest" description="Disordered" evidence="1">
    <location>
        <begin position="254"/>
        <end position="328"/>
    </location>
</feature>
<feature type="domain" description="WH2" evidence="2">
    <location>
        <begin position="352"/>
        <end position="369"/>
    </location>
</feature>